<dbReference type="RefSeq" id="WP_274041708.1">
    <property type="nucleotide sequence ID" value="NZ_JANCPR020000017.1"/>
</dbReference>
<accession>A0ABT6ZXV4</accession>
<dbReference type="InterPro" id="IPR016181">
    <property type="entry name" value="Acyl_CoA_acyltransferase"/>
</dbReference>
<feature type="region of interest" description="Disordered" evidence="1">
    <location>
        <begin position="178"/>
        <end position="201"/>
    </location>
</feature>
<dbReference type="PANTHER" id="PTHR43792:SF1">
    <property type="entry name" value="N-ACETYLTRANSFERASE DOMAIN-CONTAINING PROTEIN"/>
    <property type="match status" value="1"/>
</dbReference>
<evidence type="ECO:0000259" key="2">
    <source>
        <dbReference type="PROSITE" id="PS51186"/>
    </source>
</evidence>
<organism evidence="3 4">
    <name type="scientific">Streptomyces iconiensis</name>
    <dbReference type="NCBI Taxonomy" id="1384038"/>
    <lineage>
        <taxon>Bacteria</taxon>
        <taxon>Bacillati</taxon>
        <taxon>Actinomycetota</taxon>
        <taxon>Actinomycetes</taxon>
        <taxon>Kitasatosporales</taxon>
        <taxon>Streptomycetaceae</taxon>
        <taxon>Streptomyces</taxon>
    </lineage>
</organism>
<feature type="compositionally biased region" description="Low complexity" evidence="1">
    <location>
        <begin position="181"/>
        <end position="201"/>
    </location>
</feature>
<dbReference type="InterPro" id="IPR000182">
    <property type="entry name" value="GNAT_dom"/>
</dbReference>
<dbReference type="Pfam" id="PF13302">
    <property type="entry name" value="Acetyltransf_3"/>
    <property type="match status" value="1"/>
</dbReference>
<proteinExistence type="predicted"/>
<evidence type="ECO:0000256" key="1">
    <source>
        <dbReference type="SAM" id="MobiDB-lite"/>
    </source>
</evidence>
<evidence type="ECO:0000313" key="3">
    <source>
        <dbReference type="EMBL" id="MDJ1133891.1"/>
    </source>
</evidence>
<dbReference type="InterPro" id="IPR051531">
    <property type="entry name" value="N-acetyltransferase"/>
</dbReference>
<gene>
    <name evidence="3" type="ORF">NMN56_018340</name>
</gene>
<sequence length="201" mass="22318">MTDATSHPSAPVIETERLLLRPLSTSDVDRLVALHADPQVHRFVPHYTYDQALERLSGVERQWAERGHGLCAVELKGTRQFLGRCGLNHWEQFDEIEAGWTFTPSAWGYGYATEAARACVDWGFARLEAPYFTAMIDAANTASLRVAQRLGFRPLREDTMFGKPLTVYALHRAEHAERAEYAGQPGQPGQPGQSGQPGQPG</sequence>
<dbReference type="Gene3D" id="3.40.630.30">
    <property type="match status" value="1"/>
</dbReference>
<name>A0ABT6ZXV4_9ACTN</name>
<dbReference type="SUPFAM" id="SSF55729">
    <property type="entry name" value="Acyl-CoA N-acyltransferases (Nat)"/>
    <property type="match status" value="1"/>
</dbReference>
<dbReference type="Proteomes" id="UP001214441">
    <property type="component" value="Unassembled WGS sequence"/>
</dbReference>
<protein>
    <submittedName>
        <fullName evidence="3">GNAT family N-acetyltransferase</fullName>
    </submittedName>
</protein>
<feature type="domain" description="N-acetyltransferase" evidence="2">
    <location>
        <begin position="18"/>
        <end position="174"/>
    </location>
</feature>
<dbReference type="EMBL" id="JANCPR020000017">
    <property type="protein sequence ID" value="MDJ1133891.1"/>
    <property type="molecule type" value="Genomic_DNA"/>
</dbReference>
<comment type="caution">
    <text evidence="3">The sequence shown here is derived from an EMBL/GenBank/DDBJ whole genome shotgun (WGS) entry which is preliminary data.</text>
</comment>
<evidence type="ECO:0000313" key="4">
    <source>
        <dbReference type="Proteomes" id="UP001214441"/>
    </source>
</evidence>
<dbReference type="PROSITE" id="PS51186">
    <property type="entry name" value="GNAT"/>
    <property type="match status" value="1"/>
</dbReference>
<dbReference type="PANTHER" id="PTHR43792">
    <property type="entry name" value="GNAT FAMILY, PUTATIVE (AFU_ORTHOLOGUE AFUA_3G00765)-RELATED-RELATED"/>
    <property type="match status" value="1"/>
</dbReference>
<reference evidence="3 4" key="1">
    <citation type="submission" date="2023-05" db="EMBL/GenBank/DDBJ databases">
        <title>Streptantibioticus silvisoli sp. nov., acidotolerant actinomycetes 1 from pine litter.</title>
        <authorList>
            <person name="Swiecimska M."/>
            <person name="Golinska P."/>
            <person name="Sangal V."/>
            <person name="Wachnowicz B."/>
            <person name="Goodfellow M."/>
        </authorList>
    </citation>
    <scope>NUCLEOTIDE SEQUENCE [LARGE SCALE GENOMIC DNA]</scope>
    <source>
        <strain evidence="3 4">DSM 42109</strain>
    </source>
</reference>
<keyword evidence="4" id="KW-1185">Reference proteome</keyword>